<dbReference type="SUPFAM" id="SSF52799">
    <property type="entry name" value="(Phosphotyrosine protein) phosphatases II"/>
    <property type="match status" value="1"/>
</dbReference>
<gene>
    <name evidence="3" type="ORF">EDC52_101574</name>
</gene>
<evidence type="ECO:0000256" key="1">
    <source>
        <dbReference type="SAM" id="MobiDB-lite"/>
    </source>
</evidence>
<comment type="caution">
    <text evidence="3">The sequence shown here is derived from an EMBL/GenBank/DDBJ whole genome shotgun (WGS) entry which is preliminary data.</text>
</comment>
<evidence type="ECO:0000259" key="2">
    <source>
        <dbReference type="PROSITE" id="PS50056"/>
    </source>
</evidence>
<sequence length="261" mass="27953">MLTSDQNPGRQPEPAAGQLSRQTQPQTELAGERHSPPQAELAGDNHSPPQAELAGDNHSPPQTELDGERHSLLRAELVEDRQPLLWPVEPHIGPYDLTLYLGNGIAANDGPLLAAHGITSTLNLAVNLPLSPLTLPDGIELRRHHIGLIDGSGNSAVHLMSAVLALAGMLTQDSPGKASYPAHRPGNILVHCRGGRSRSVAVLALYLHLAVGNRYPTLKSALDHLRLIRGTGPEQPCGPLWQLMMACLNNDYARLLTAAKL</sequence>
<dbReference type="OrthoDB" id="9785695at2"/>
<dbReference type="InterPro" id="IPR000387">
    <property type="entry name" value="Tyr_Pase_dom"/>
</dbReference>
<dbReference type="CDD" id="cd14498">
    <property type="entry name" value="DSP"/>
    <property type="match status" value="1"/>
</dbReference>
<dbReference type="Proteomes" id="UP000295719">
    <property type="component" value="Unassembled WGS sequence"/>
</dbReference>
<dbReference type="RefSeq" id="WP_131863769.1">
    <property type="nucleotide sequence ID" value="NZ_SMCR01000001.1"/>
</dbReference>
<accession>A0A4V2W5L0</accession>
<feature type="region of interest" description="Disordered" evidence="1">
    <location>
        <begin position="1"/>
        <end position="66"/>
    </location>
</feature>
<dbReference type="InterPro" id="IPR029021">
    <property type="entry name" value="Prot-tyrosine_phosphatase-like"/>
</dbReference>
<dbReference type="EMBL" id="SMCR01000001">
    <property type="protein sequence ID" value="TCW00226.1"/>
    <property type="molecule type" value="Genomic_DNA"/>
</dbReference>
<dbReference type="AlphaFoldDB" id="A0A4V2W5L0"/>
<evidence type="ECO:0000313" key="4">
    <source>
        <dbReference type="Proteomes" id="UP000295719"/>
    </source>
</evidence>
<reference evidence="3 4" key="1">
    <citation type="submission" date="2019-03" db="EMBL/GenBank/DDBJ databases">
        <title>Genomic Encyclopedia of Type Strains, Phase IV (KMG-IV): sequencing the most valuable type-strain genomes for metagenomic binning, comparative biology and taxonomic classification.</title>
        <authorList>
            <person name="Goeker M."/>
        </authorList>
    </citation>
    <scope>NUCLEOTIDE SEQUENCE [LARGE SCALE GENOMIC DNA]</scope>
    <source>
        <strain evidence="3 4">DSM 19580</strain>
    </source>
</reference>
<name>A0A4V2W5L0_9GAMM</name>
<feature type="domain" description="Tyrosine specific protein phosphatases" evidence="2">
    <location>
        <begin position="157"/>
        <end position="229"/>
    </location>
</feature>
<dbReference type="PROSITE" id="PS50056">
    <property type="entry name" value="TYR_PHOSPHATASE_2"/>
    <property type="match status" value="1"/>
</dbReference>
<dbReference type="Gene3D" id="3.90.190.10">
    <property type="entry name" value="Protein tyrosine phosphatase superfamily"/>
    <property type="match status" value="1"/>
</dbReference>
<organism evidence="3 4">
    <name type="scientific">Biostraticola tofi</name>
    <dbReference type="NCBI Taxonomy" id="466109"/>
    <lineage>
        <taxon>Bacteria</taxon>
        <taxon>Pseudomonadati</taxon>
        <taxon>Pseudomonadota</taxon>
        <taxon>Gammaproteobacteria</taxon>
        <taxon>Enterobacterales</taxon>
        <taxon>Bruguierivoracaceae</taxon>
        <taxon>Biostraticola</taxon>
    </lineage>
</organism>
<proteinExistence type="predicted"/>
<protein>
    <recommendedName>
        <fullName evidence="2">Tyrosine specific protein phosphatases domain-containing protein</fullName>
    </recommendedName>
</protein>
<keyword evidence="4" id="KW-1185">Reference proteome</keyword>
<evidence type="ECO:0000313" key="3">
    <source>
        <dbReference type="EMBL" id="TCW00226.1"/>
    </source>
</evidence>